<reference evidence="1" key="1">
    <citation type="journal article" date="2019" name="Sci. Rep.">
        <title>Draft genome of Tanacetum cinerariifolium, the natural source of mosquito coil.</title>
        <authorList>
            <person name="Yamashiro T."/>
            <person name="Shiraishi A."/>
            <person name="Satake H."/>
            <person name="Nakayama K."/>
        </authorList>
    </citation>
    <scope>NUCLEOTIDE SEQUENCE</scope>
</reference>
<protein>
    <submittedName>
        <fullName evidence="1">Uncharacterized protein</fullName>
    </submittedName>
</protein>
<evidence type="ECO:0000313" key="1">
    <source>
        <dbReference type="EMBL" id="GFA82312.1"/>
    </source>
</evidence>
<proteinExistence type="predicted"/>
<dbReference type="EMBL" id="BKCJ010494779">
    <property type="protein sequence ID" value="GFA82312.1"/>
    <property type="molecule type" value="Genomic_DNA"/>
</dbReference>
<gene>
    <name evidence="1" type="ORF">Tci_654284</name>
</gene>
<sequence>MKDVSNQGMMIVELDRDKGVELMSEKEKTKEVMNIVDDAQVEGRQAEKQAEIYQIDLDHPSKVLSMQDDDLEVKEAVEVVTTAKLITEVVNATSTPVSTASTIIPTAEPNIPAVTVTAALVKVVAASTRRRRGVVIRDLEEESTTVTPAETKDKGKGIMVEEPKLMKKKQQVELDEAYARKLHEELNHDIDWDVAMDHVKQKAKEDPFIPRYQVMKKRPKTEAHARKNMMIYLKNTAGFRLDYFKGMSYDDIRSIFKAKFNANLEFLEVKGVNEGRRGKSNCKY</sequence>
<organism evidence="1">
    <name type="scientific">Tanacetum cinerariifolium</name>
    <name type="common">Dalmatian daisy</name>
    <name type="synonym">Chrysanthemum cinerariifolium</name>
    <dbReference type="NCBI Taxonomy" id="118510"/>
    <lineage>
        <taxon>Eukaryota</taxon>
        <taxon>Viridiplantae</taxon>
        <taxon>Streptophyta</taxon>
        <taxon>Embryophyta</taxon>
        <taxon>Tracheophyta</taxon>
        <taxon>Spermatophyta</taxon>
        <taxon>Magnoliopsida</taxon>
        <taxon>eudicotyledons</taxon>
        <taxon>Gunneridae</taxon>
        <taxon>Pentapetalae</taxon>
        <taxon>asterids</taxon>
        <taxon>campanulids</taxon>
        <taxon>Asterales</taxon>
        <taxon>Asteraceae</taxon>
        <taxon>Asteroideae</taxon>
        <taxon>Anthemideae</taxon>
        <taxon>Anthemidinae</taxon>
        <taxon>Tanacetum</taxon>
    </lineage>
</organism>
<name>A0A699K8X3_TANCI</name>
<dbReference type="AlphaFoldDB" id="A0A699K8X3"/>
<accession>A0A699K8X3</accession>
<comment type="caution">
    <text evidence="1">The sequence shown here is derived from an EMBL/GenBank/DDBJ whole genome shotgun (WGS) entry which is preliminary data.</text>
</comment>